<sequence length="125" mass="14579">MNLSLIQNEFNQAKQYFSHVEMRQTLDGKVFAKAALQPSPQQYYVISIYFPDSYPNEMPTVYVNPPVIGSAPHHYTKGNICYLYPTMWNPGIHNLSFVIQRAAKWLNKYEVWKRKGTWPGAEIKH</sequence>
<evidence type="ECO:0000259" key="1">
    <source>
        <dbReference type="Pfam" id="PF26395"/>
    </source>
</evidence>
<dbReference type="Pfam" id="PF26395">
    <property type="entry name" value="E2-CBASS"/>
    <property type="match status" value="1"/>
</dbReference>
<dbReference type="Proteomes" id="UP000185891">
    <property type="component" value="Unassembled WGS sequence"/>
</dbReference>
<protein>
    <recommendedName>
        <fullName evidence="1">Type II CBASS E2 protein domain-containing protein</fullName>
    </recommendedName>
</protein>
<dbReference type="EMBL" id="MFAA01000004">
    <property type="protein sequence ID" value="OGD69625.1"/>
    <property type="molecule type" value="Genomic_DNA"/>
</dbReference>
<proteinExistence type="predicted"/>
<accession>A0A1F5EQI8</accession>
<evidence type="ECO:0000313" key="3">
    <source>
        <dbReference type="Proteomes" id="UP000185891"/>
    </source>
</evidence>
<name>A0A1F5EQI8_9BACT</name>
<evidence type="ECO:0000313" key="2">
    <source>
        <dbReference type="EMBL" id="OGD69625.1"/>
    </source>
</evidence>
<dbReference type="AlphaFoldDB" id="A0A1F5EQI8"/>
<feature type="domain" description="Type II CBASS E2 protein" evidence="1">
    <location>
        <begin position="12"/>
        <end position="123"/>
    </location>
</feature>
<dbReference type="InterPro" id="IPR058588">
    <property type="entry name" value="E2-CBASS"/>
</dbReference>
<dbReference type="Gene3D" id="3.10.110.10">
    <property type="entry name" value="Ubiquitin Conjugating Enzyme"/>
    <property type="match status" value="1"/>
</dbReference>
<reference evidence="2 3" key="1">
    <citation type="journal article" date="2016" name="Nat. Commun.">
        <title>Thousands of microbial genomes shed light on interconnected biogeochemical processes in an aquifer system.</title>
        <authorList>
            <person name="Anantharaman K."/>
            <person name="Brown C.T."/>
            <person name="Hug L.A."/>
            <person name="Sharon I."/>
            <person name="Castelle C.J."/>
            <person name="Probst A.J."/>
            <person name="Thomas B.C."/>
            <person name="Singh A."/>
            <person name="Wilkins M.J."/>
            <person name="Karaoz U."/>
            <person name="Brodie E.L."/>
            <person name="Williams K.H."/>
            <person name="Hubbard S.S."/>
            <person name="Banfield J.F."/>
        </authorList>
    </citation>
    <scope>NUCLEOTIDE SEQUENCE [LARGE SCALE GENOMIC DNA]</scope>
</reference>
<dbReference type="SUPFAM" id="SSF54495">
    <property type="entry name" value="UBC-like"/>
    <property type="match status" value="1"/>
</dbReference>
<dbReference type="CDD" id="cd11685">
    <property type="entry name" value="UEV_TSG101-like"/>
    <property type="match status" value="1"/>
</dbReference>
<dbReference type="InterPro" id="IPR016135">
    <property type="entry name" value="UBQ-conjugating_enzyme/RWD"/>
</dbReference>
<comment type="caution">
    <text evidence="2">The sequence shown here is derived from an EMBL/GenBank/DDBJ whole genome shotgun (WGS) entry which is preliminary data.</text>
</comment>
<gene>
    <name evidence="2" type="ORF">A3E89_01970</name>
</gene>
<organism evidence="2 3">
    <name type="scientific">Candidatus Campbellbacteria bacterium RIFCSPHIGHO2_12_FULL_35_10</name>
    <dbReference type="NCBI Taxonomy" id="1797578"/>
    <lineage>
        <taxon>Bacteria</taxon>
        <taxon>Candidatus Campbelliibacteriota</taxon>
    </lineage>
</organism>